<dbReference type="Proteomes" id="UP001279410">
    <property type="component" value="Unassembled WGS sequence"/>
</dbReference>
<dbReference type="EMBL" id="BRZM01003569">
    <property type="protein sequence ID" value="GLD49593.1"/>
    <property type="molecule type" value="Genomic_DNA"/>
</dbReference>
<protein>
    <submittedName>
        <fullName evidence="1">Methyltransferase-like protein 27</fullName>
    </submittedName>
</protein>
<accession>A0AAD3QZ13</accession>
<keyword evidence="1" id="KW-0808">Transferase</keyword>
<evidence type="ECO:0000313" key="1">
    <source>
        <dbReference type="EMBL" id="GLD49593.1"/>
    </source>
</evidence>
<organism evidence="1 2">
    <name type="scientific">Lates japonicus</name>
    <name type="common">Japanese lates</name>
    <dbReference type="NCBI Taxonomy" id="270547"/>
    <lineage>
        <taxon>Eukaryota</taxon>
        <taxon>Metazoa</taxon>
        <taxon>Chordata</taxon>
        <taxon>Craniata</taxon>
        <taxon>Vertebrata</taxon>
        <taxon>Euteleostomi</taxon>
        <taxon>Actinopterygii</taxon>
        <taxon>Neopterygii</taxon>
        <taxon>Teleostei</taxon>
        <taxon>Neoteleostei</taxon>
        <taxon>Acanthomorphata</taxon>
        <taxon>Carangaria</taxon>
        <taxon>Carangaria incertae sedis</taxon>
        <taxon>Centropomidae</taxon>
        <taxon>Lates</taxon>
    </lineage>
</organism>
<name>A0AAD3QZ13_LATJO</name>
<dbReference type="GO" id="GO:0008168">
    <property type="term" value="F:methyltransferase activity"/>
    <property type="evidence" value="ECO:0007669"/>
    <property type="project" value="UniProtKB-KW"/>
</dbReference>
<dbReference type="AlphaFoldDB" id="A0AAD3QZ13"/>
<reference evidence="1" key="1">
    <citation type="submission" date="2022-08" db="EMBL/GenBank/DDBJ databases">
        <title>Genome sequencing of akame (Lates japonicus).</title>
        <authorList>
            <person name="Hashiguchi Y."/>
            <person name="Takahashi H."/>
        </authorList>
    </citation>
    <scope>NUCLEOTIDE SEQUENCE</scope>
    <source>
        <strain evidence="1">Kochi</strain>
    </source>
</reference>
<evidence type="ECO:0000313" key="2">
    <source>
        <dbReference type="Proteomes" id="UP001279410"/>
    </source>
</evidence>
<sequence>MISPSLTEQEIMMHLESCDEDEIKTDLSNSTHVSEFDFRHFVGIDASKSRLKEAAKTSLYEDLKLSKLGAER</sequence>
<gene>
    <name evidence="1" type="ORF">AKAME5_002751600</name>
</gene>
<dbReference type="GO" id="GO:0032259">
    <property type="term" value="P:methylation"/>
    <property type="evidence" value="ECO:0007669"/>
    <property type="project" value="UniProtKB-KW"/>
</dbReference>
<comment type="caution">
    <text evidence="1">The sequence shown here is derived from an EMBL/GenBank/DDBJ whole genome shotgun (WGS) entry which is preliminary data.</text>
</comment>
<keyword evidence="1" id="KW-0489">Methyltransferase</keyword>
<proteinExistence type="predicted"/>
<keyword evidence="2" id="KW-1185">Reference proteome</keyword>